<dbReference type="CDD" id="cd17934">
    <property type="entry name" value="DEXXQc_Upf1-like"/>
    <property type="match status" value="1"/>
</dbReference>
<dbReference type="SUPFAM" id="SSF53098">
    <property type="entry name" value="Ribonuclease H-like"/>
    <property type="match status" value="1"/>
</dbReference>
<keyword evidence="2" id="KW-0378">Hydrolase</keyword>
<dbReference type="Proteomes" id="UP001549366">
    <property type="component" value="Unassembled WGS sequence"/>
</dbReference>
<dbReference type="InterPro" id="IPR038720">
    <property type="entry name" value="YprB_RNase_H-like_dom"/>
</dbReference>
<gene>
    <name evidence="7" type="ORF">V5J35_004580</name>
</gene>
<dbReference type="NCBIfam" id="TIGR03491">
    <property type="entry name" value="TM0106 family RecB-like putative nuclease"/>
    <property type="match status" value="1"/>
</dbReference>
<sequence>MFKHNNKLSLSPSDLTRYVESPFASWMDRLALERPGSVPQQDPEDPLMMVLQREGYALEASVEEQFMRDGRSFQKITATSLDQRAGLTRQALNNGVDVIAQAQLVSDFGFCQFAGVADFLVKSSDGQSYEVWDAKLSTKVKPVFLLQLCSYVLMLESSYRIKVNDIGVMLGNGEKERFKVCDYFAYFKQQLNTFFTAQQSFSPDQMPDPADSKKWGNWSEYAEQLLIERDHLWQVATITQGQIKKLKHAGIQTMQALAESALKRVAGIHPEVLQRLKAQAAIQKRSAGKPIPDYEILEHPAGEAKGLALLPPRSPLDVFFDIEGFPLDEGGLEYLWGNTYFDESGTKQFKDFWAHNREQEKRAFEGFICWVYDRWQQDPAMHIYHYANYEIAACRKLMGRFGCCEDEVDQLLRNEVFVDLYKVVKGGMLLGEPRYSIKNVEHLYRGKRQTEVGTGGDSVVVYDVWRQANLKGEEGDTWETSATLKSIRDYNIDDCDSTQELTAWLRLRQQERGIGYVGKSEKVEPEIKETLTQRLELRDSLLEQAEALETTDSKQSTLAKNLAWMLEFHRRESKPIFWKLFDRLGLEPAELHDDLDCLALCQRTDRPPFPPTPKARQMAYEFRFDPQQEFKGASKTFYLLGVETDDGKRVKVDFIKEASDLENGLVVIKSKDEPPSLVTLIPDEYVATTVIEKAIDQVVSDFASGKKRQGALFDFLNRAKPVIRNTTGGAIAPSTDPDQKRQEIISAVTQLDNSYLTIQGPPGSGKTFTGKYLIAELVKSGAKVGISSNSHKAINNLLLKTVELCEEQTISVSVACTKNTGEDIENAGIPVIKNNELADYVDQPCIIGATAWGFARDEMVDTLDYLFVDEAGQVSVVNLVGMSRSAKNLVLMGDQMQLGQPTQGTHPEESGLSILDYLLHESPTISEDMGVFLGTTFRMHSAINRFISQHIYEGKLRSNWGNDKRIIKVPDDYKGVLQQEAGIHFVPVDHEGNTQASDEEVTAIKALAEELIGRTFVNENGEEQPIDWDDMLFVAPYNHQVRKLTDALGGRAKVGSVDKFQGQEAPVVFLSMCASDASESPRGLNFLFDRNRINVAISRAQSLAIVVGHPGLGHLNVNSIEQMTLVNLYNALVDYGRKPDDDNN</sequence>
<dbReference type="InterPro" id="IPR041679">
    <property type="entry name" value="DNA2/NAM7-like_C"/>
</dbReference>
<evidence type="ECO:0000256" key="4">
    <source>
        <dbReference type="ARBA" id="ARBA00022840"/>
    </source>
</evidence>
<dbReference type="CDD" id="cd18808">
    <property type="entry name" value="SF1_C_Upf1"/>
    <property type="match status" value="1"/>
</dbReference>
<feature type="domain" description="DNA2/NAM7 helicase-like C-terminal" evidence="5">
    <location>
        <begin position="928"/>
        <end position="1109"/>
    </location>
</feature>
<evidence type="ECO:0000256" key="3">
    <source>
        <dbReference type="ARBA" id="ARBA00022806"/>
    </source>
</evidence>
<dbReference type="InterPro" id="IPR027417">
    <property type="entry name" value="P-loop_NTPase"/>
</dbReference>
<keyword evidence="1" id="KW-0547">Nucleotide-binding</keyword>
<keyword evidence="4" id="KW-0067">ATP-binding</keyword>
<reference evidence="7 8" key="1">
    <citation type="submission" date="2024-06" db="EMBL/GenBank/DDBJ databases">
        <title>Genomic Encyclopedia of Type Strains, Phase V (KMG-V): Genome sequencing to study the core and pangenomes of soil and plant-associated prokaryotes.</title>
        <authorList>
            <person name="Whitman W."/>
        </authorList>
    </citation>
    <scope>NUCLEOTIDE SEQUENCE [LARGE SCALE GENOMIC DNA]</scope>
    <source>
        <strain evidence="7 8">NE40</strain>
    </source>
</reference>
<dbReference type="InterPro" id="IPR050534">
    <property type="entry name" value="Coronavir_polyprotein_1ab"/>
</dbReference>
<dbReference type="Pfam" id="PF13087">
    <property type="entry name" value="AAA_12"/>
    <property type="match status" value="1"/>
</dbReference>
<accession>A0ABV2SR86</accession>
<proteinExistence type="predicted"/>
<dbReference type="RefSeq" id="WP_354009375.1">
    <property type="nucleotide sequence ID" value="NZ_JBEWTA010000001.1"/>
</dbReference>
<dbReference type="SUPFAM" id="SSF52540">
    <property type="entry name" value="P-loop containing nucleoside triphosphate hydrolases"/>
    <property type="match status" value="1"/>
</dbReference>
<dbReference type="Gene3D" id="3.40.50.300">
    <property type="entry name" value="P-loop containing nucleotide triphosphate hydrolases"/>
    <property type="match status" value="2"/>
</dbReference>
<dbReference type="PANTHER" id="PTHR43788:SF8">
    <property type="entry name" value="DNA-BINDING PROTEIN SMUBP-2"/>
    <property type="match status" value="1"/>
</dbReference>
<keyword evidence="8" id="KW-1185">Reference proteome</keyword>
<dbReference type="Pfam" id="PF13604">
    <property type="entry name" value="AAA_30"/>
    <property type="match status" value="1"/>
</dbReference>
<keyword evidence="3" id="KW-0347">Helicase</keyword>
<feature type="domain" description="YprB ribonuclease H-like" evidence="6">
    <location>
        <begin position="318"/>
        <end position="505"/>
    </location>
</feature>
<protein>
    <submittedName>
        <fullName evidence="7">RecB family nuclease</fullName>
    </submittedName>
</protein>
<evidence type="ECO:0000313" key="8">
    <source>
        <dbReference type="Proteomes" id="UP001549366"/>
    </source>
</evidence>
<evidence type="ECO:0000259" key="6">
    <source>
        <dbReference type="Pfam" id="PF13482"/>
    </source>
</evidence>
<dbReference type="PANTHER" id="PTHR43788">
    <property type="entry name" value="DNA2/NAM7 HELICASE FAMILY MEMBER"/>
    <property type="match status" value="1"/>
</dbReference>
<evidence type="ECO:0000259" key="5">
    <source>
        <dbReference type="Pfam" id="PF13087"/>
    </source>
</evidence>
<dbReference type="EMBL" id="JBEWTB010000002">
    <property type="protein sequence ID" value="MET4759388.1"/>
    <property type="molecule type" value="Genomic_DNA"/>
</dbReference>
<evidence type="ECO:0000256" key="2">
    <source>
        <dbReference type="ARBA" id="ARBA00022801"/>
    </source>
</evidence>
<dbReference type="InterPro" id="IPR047187">
    <property type="entry name" value="SF1_C_Upf1"/>
</dbReference>
<name>A0ABV2SR86_9GAMM</name>
<organism evidence="7 8">
    <name type="scientific">Endozoicomonas lisbonensis</name>
    <dbReference type="NCBI Taxonomy" id="3120522"/>
    <lineage>
        <taxon>Bacteria</taxon>
        <taxon>Pseudomonadati</taxon>
        <taxon>Pseudomonadota</taxon>
        <taxon>Gammaproteobacteria</taxon>
        <taxon>Oceanospirillales</taxon>
        <taxon>Endozoicomonadaceae</taxon>
        <taxon>Endozoicomonas</taxon>
    </lineage>
</organism>
<dbReference type="InterPro" id="IPR019993">
    <property type="entry name" value="RecB_nuclease_TM0106_put"/>
</dbReference>
<evidence type="ECO:0000313" key="7">
    <source>
        <dbReference type="EMBL" id="MET4759388.1"/>
    </source>
</evidence>
<comment type="caution">
    <text evidence="7">The sequence shown here is derived from an EMBL/GenBank/DDBJ whole genome shotgun (WGS) entry which is preliminary data.</text>
</comment>
<dbReference type="InterPro" id="IPR012337">
    <property type="entry name" value="RNaseH-like_sf"/>
</dbReference>
<evidence type="ECO:0000256" key="1">
    <source>
        <dbReference type="ARBA" id="ARBA00022741"/>
    </source>
</evidence>
<dbReference type="Pfam" id="PF13482">
    <property type="entry name" value="RNase_H_2"/>
    <property type="match status" value="1"/>
</dbReference>